<dbReference type="AlphaFoldDB" id="A0A939NRS0"/>
<evidence type="ECO:0000313" key="1">
    <source>
        <dbReference type="EMBL" id="MBO2007117.1"/>
    </source>
</evidence>
<gene>
    <name evidence="1" type="ORF">J4732_16125</name>
</gene>
<organism evidence="1">
    <name type="scientific">Serratia marcescens</name>
    <dbReference type="NCBI Taxonomy" id="615"/>
    <lineage>
        <taxon>Bacteria</taxon>
        <taxon>Pseudomonadati</taxon>
        <taxon>Pseudomonadota</taxon>
        <taxon>Gammaproteobacteria</taxon>
        <taxon>Enterobacterales</taxon>
        <taxon>Yersiniaceae</taxon>
        <taxon>Serratia</taxon>
    </lineage>
</organism>
<accession>A0A939NRS0</accession>
<sequence>MQQMNRAVYTGKQVKSKMKIRRKLFQAMKMAPTRLRKERAQKLLAIWLNPDLK</sequence>
<reference evidence="1" key="1">
    <citation type="submission" date="2021-03" db="EMBL/GenBank/DDBJ databases">
        <title>Molecular epidemiology and mechanisms of colistin and carbapenem resistance in Enterobacteriaceae from clinical isolates, the environment and porcine samples in Pretoria, South Africa.</title>
        <authorList>
            <person name="Bogoshi D."/>
            <person name="Mbelle N.M."/>
            <person name="Naidoo V."/>
            <person name="Osei Sekyere J."/>
        </authorList>
    </citation>
    <scope>NUCLEOTIDE SEQUENCE</scope>
    <source>
        <strain evidence="1">C080</strain>
    </source>
</reference>
<comment type="caution">
    <text evidence="1">The sequence shown here is derived from an EMBL/GenBank/DDBJ whole genome shotgun (WGS) entry which is preliminary data.</text>
</comment>
<protein>
    <submittedName>
        <fullName evidence="1">Uncharacterized protein</fullName>
    </submittedName>
</protein>
<dbReference type="EMBL" id="JAGETR010000107">
    <property type="protein sequence ID" value="MBO2007117.1"/>
    <property type="molecule type" value="Genomic_DNA"/>
</dbReference>
<proteinExistence type="predicted"/>
<name>A0A939NRS0_SERMA</name>